<reference evidence="13" key="1">
    <citation type="submission" date="2022-11" db="UniProtKB">
        <authorList>
            <consortium name="WormBaseParasite"/>
        </authorList>
    </citation>
    <scope>IDENTIFICATION</scope>
</reference>
<evidence type="ECO:0000256" key="1">
    <source>
        <dbReference type="ARBA" id="ARBA00009273"/>
    </source>
</evidence>
<evidence type="ECO:0000313" key="12">
    <source>
        <dbReference type="Proteomes" id="UP000887574"/>
    </source>
</evidence>
<dbReference type="GO" id="GO:0031145">
    <property type="term" value="P:anaphase-promoting complex-dependent catabolic process"/>
    <property type="evidence" value="ECO:0007669"/>
    <property type="project" value="InterPro"/>
</dbReference>
<feature type="domain" description="RING-type" evidence="11">
    <location>
        <begin position="55"/>
        <end position="110"/>
    </location>
</feature>
<evidence type="ECO:0000256" key="5">
    <source>
        <dbReference type="ARBA" id="ARBA00022771"/>
    </source>
</evidence>
<dbReference type="InterPro" id="IPR051031">
    <property type="entry name" value="RING-box_E3_Ubiquitin_Ligase"/>
</dbReference>
<evidence type="ECO:0000256" key="2">
    <source>
        <dbReference type="ARBA" id="ARBA00013928"/>
    </source>
</evidence>
<dbReference type="InterPro" id="IPR024991">
    <property type="entry name" value="RING-H2_APC11"/>
</dbReference>
<evidence type="ECO:0000313" key="13">
    <source>
        <dbReference type="WBParaSite" id="jg22497"/>
    </source>
</evidence>
<evidence type="ECO:0000259" key="11">
    <source>
        <dbReference type="PROSITE" id="PS50089"/>
    </source>
</evidence>
<evidence type="ECO:0000256" key="9">
    <source>
        <dbReference type="ARBA" id="ARBA00023306"/>
    </source>
</evidence>
<keyword evidence="9" id="KW-0131">Cell cycle</keyword>
<dbReference type="CDD" id="cd16456">
    <property type="entry name" value="RING-H2_APC11"/>
    <property type="match status" value="1"/>
</dbReference>
<dbReference type="GO" id="GO:0005680">
    <property type="term" value="C:anaphase-promoting complex"/>
    <property type="evidence" value="ECO:0007669"/>
    <property type="project" value="InterPro"/>
</dbReference>
<dbReference type="GO" id="GO:0061630">
    <property type="term" value="F:ubiquitin protein ligase activity"/>
    <property type="evidence" value="ECO:0007669"/>
    <property type="project" value="InterPro"/>
</dbReference>
<organism evidence="12 13">
    <name type="scientific">Ditylenchus dipsaci</name>
    <dbReference type="NCBI Taxonomy" id="166011"/>
    <lineage>
        <taxon>Eukaryota</taxon>
        <taxon>Metazoa</taxon>
        <taxon>Ecdysozoa</taxon>
        <taxon>Nematoda</taxon>
        <taxon>Chromadorea</taxon>
        <taxon>Rhabditida</taxon>
        <taxon>Tylenchina</taxon>
        <taxon>Tylenchomorpha</taxon>
        <taxon>Sphaerularioidea</taxon>
        <taxon>Anguinidae</taxon>
        <taxon>Anguininae</taxon>
        <taxon>Ditylenchus</taxon>
    </lineage>
</organism>
<evidence type="ECO:0000256" key="4">
    <source>
        <dbReference type="ARBA" id="ARBA00022723"/>
    </source>
</evidence>
<dbReference type="PANTHER" id="PTHR11210">
    <property type="entry name" value="RING BOX"/>
    <property type="match status" value="1"/>
</dbReference>
<evidence type="ECO:0000256" key="10">
    <source>
        <dbReference type="PROSITE-ProRule" id="PRU00175"/>
    </source>
</evidence>
<evidence type="ECO:0000256" key="3">
    <source>
        <dbReference type="ARBA" id="ARBA00022618"/>
    </source>
</evidence>
<dbReference type="GO" id="GO:0097602">
    <property type="term" value="F:cullin family protein binding"/>
    <property type="evidence" value="ECO:0007669"/>
    <property type="project" value="InterPro"/>
</dbReference>
<keyword evidence="3" id="KW-0132">Cell division</keyword>
<comment type="similarity">
    <text evidence="1">Belongs to the RING-box family.</text>
</comment>
<keyword evidence="8" id="KW-0862">Zinc</keyword>
<evidence type="ECO:0000256" key="7">
    <source>
        <dbReference type="ARBA" id="ARBA00022786"/>
    </source>
</evidence>
<keyword evidence="7" id="KW-0833">Ubl conjugation pathway</keyword>
<dbReference type="Pfam" id="PF12861">
    <property type="entry name" value="zf-ANAPC11"/>
    <property type="match status" value="1"/>
</dbReference>
<dbReference type="GO" id="GO:0008270">
    <property type="term" value="F:zinc ion binding"/>
    <property type="evidence" value="ECO:0007669"/>
    <property type="project" value="UniProtKB-KW"/>
</dbReference>
<keyword evidence="4" id="KW-0479">Metal-binding</keyword>
<dbReference type="Proteomes" id="UP000887574">
    <property type="component" value="Unplaced"/>
</dbReference>
<name>A0A915DQL8_9BILA</name>
<dbReference type="AlphaFoldDB" id="A0A915DQL8"/>
<evidence type="ECO:0000256" key="6">
    <source>
        <dbReference type="ARBA" id="ARBA00022776"/>
    </source>
</evidence>
<accession>A0A915DQL8</accession>
<dbReference type="InterPro" id="IPR013083">
    <property type="entry name" value="Znf_RING/FYVE/PHD"/>
</dbReference>
<dbReference type="GO" id="GO:0051301">
    <property type="term" value="P:cell division"/>
    <property type="evidence" value="ECO:0007669"/>
    <property type="project" value="UniProtKB-KW"/>
</dbReference>
<dbReference type="PROSITE" id="PS50089">
    <property type="entry name" value="ZF_RING_2"/>
    <property type="match status" value="1"/>
</dbReference>
<sequence length="117" mass="13196">MKYAFFFTLQQINQIYMASTTPSLELPTKTRLKMKIKTLKIVGEWKWTQGNGDNCGICQSAFEACCADCKYPGEGCPLAVGVCKHAFHLHCISKWCDSSTDEVPVCPFCRQEWKCAT</sequence>
<proteinExistence type="inferred from homology"/>
<keyword evidence="6" id="KW-0498">Mitosis</keyword>
<dbReference type="WBParaSite" id="jg22497">
    <property type="protein sequence ID" value="jg22497"/>
    <property type="gene ID" value="jg22497"/>
</dbReference>
<keyword evidence="5 10" id="KW-0863">Zinc-finger</keyword>
<evidence type="ECO:0000256" key="8">
    <source>
        <dbReference type="ARBA" id="ARBA00022833"/>
    </source>
</evidence>
<dbReference type="SUPFAM" id="SSF57850">
    <property type="entry name" value="RING/U-box"/>
    <property type="match status" value="1"/>
</dbReference>
<dbReference type="InterPro" id="IPR001841">
    <property type="entry name" value="Znf_RING"/>
</dbReference>
<dbReference type="Gene3D" id="3.30.40.10">
    <property type="entry name" value="Zinc/RING finger domain, C3HC4 (zinc finger)"/>
    <property type="match status" value="1"/>
</dbReference>
<protein>
    <recommendedName>
        <fullName evidence="2">Anaphase-promoting complex subunit 11</fullName>
    </recommendedName>
</protein>
<keyword evidence="12" id="KW-1185">Reference proteome</keyword>